<dbReference type="AlphaFoldDB" id="A0A3D3G2V5"/>
<evidence type="ECO:0000256" key="2">
    <source>
        <dbReference type="ARBA" id="ARBA00022475"/>
    </source>
</evidence>
<comment type="caution">
    <text evidence="7">The sequence shown here is derived from an EMBL/GenBank/DDBJ whole genome shotgun (WGS) entry which is preliminary data.</text>
</comment>
<comment type="subcellular location">
    <subcellularLocation>
        <location evidence="1">Cell membrane</location>
        <topology evidence="1">Multi-pass membrane protein</topology>
    </subcellularLocation>
</comment>
<dbReference type="EMBL" id="DPXL01000173">
    <property type="protein sequence ID" value="HCM32356.1"/>
    <property type="molecule type" value="Genomic_DNA"/>
</dbReference>
<sequence>MRLRLFYSLKLLIQVGLLFVFWGIGYLLQKLLNLPISAAVLGLIITLLALASGVFKLEWIKKGSDFILNELVLFFIPCVIGVMNYKTLLLNEGWQLIVSVILGTICVMIVTAYSIYLGFKFEHYLKAKRQVPTDHAGEKA</sequence>
<evidence type="ECO:0000256" key="1">
    <source>
        <dbReference type="ARBA" id="ARBA00004651"/>
    </source>
</evidence>
<dbReference type="InterPro" id="IPR005538">
    <property type="entry name" value="LrgA/CidA"/>
</dbReference>
<evidence type="ECO:0000256" key="6">
    <source>
        <dbReference type="SAM" id="Phobius"/>
    </source>
</evidence>
<feature type="transmembrane region" description="Helical" evidence="6">
    <location>
        <begin position="97"/>
        <end position="119"/>
    </location>
</feature>
<accession>A0A3D3G2V5</accession>
<keyword evidence="2" id="KW-1003">Cell membrane</keyword>
<evidence type="ECO:0000313" key="8">
    <source>
        <dbReference type="Proteomes" id="UP000262257"/>
    </source>
</evidence>
<dbReference type="PANTHER" id="PTHR33931:SF2">
    <property type="entry name" value="HOLIN-LIKE PROTEIN CIDA"/>
    <property type="match status" value="1"/>
</dbReference>
<feature type="transmembrane region" description="Helical" evidence="6">
    <location>
        <begin position="34"/>
        <end position="55"/>
    </location>
</feature>
<evidence type="ECO:0000256" key="3">
    <source>
        <dbReference type="ARBA" id="ARBA00022692"/>
    </source>
</evidence>
<dbReference type="PANTHER" id="PTHR33931">
    <property type="entry name" value="HOLIN-LIKE PROTEIN CIDA-RELATED"/>
    <property type="match status" value="1"/>
</dbReference>
<keyword evidence="3 6" id="KW-0812">Transmembrane</keyword>
<evidence type="ECO:0000256" key="5">
    <source>
        <dbReference type="ARBA" id="ARBA00023136"/>
    </source>
</evidence>
<evidence type="ECO:0000313" key="7">
    <source>
        <dbReference type="EMBL" id="HCM32356.1"/>
    </source>
</evidence>
<name>A0A3D3G2V5_ACIRA</name>
<gene>
    <name evidence="7" type="ORF">DIC32_13675</name>
</gene>
<keyword evidence="5 6" id="KW-0472">Membrane</keyword>
<protein>
    <submittedName>
        <fullName evidence="7">CidA/LrgA family protein</fullName>
    </submittedName>
</protein>
<proteinExistence type="predicted"/>
<evidence type="ECO:0000256" key="4">
    <source>
        <dbReference type="ARBA" id="ARBA00022989"/>
    </source>
</evidence>
<dbReference type="RefSeq" id="WP_228335922.1">
    <property type="nucleotide sequence ID" value="NZ_JANRFQ010000032.1"/>
</dbReference>
<dbReference type="Pfam" id="PF03788">
    <property type="entry name" value="LrgA"/>
    <property type="match status" value="1"/>
</dbReference>
<dbReference type="GO" id="GO:0005886">
    <property type="term" value="C:plasma membrane"/>
    <property type="evidence" value="ECO:0007669"/>
    <property type="project" value="UniProtKB-SubCell"/>
</dbReference>
<keyword evidence="4 6" id="KW-1133">Transmembrane helix</keyword>
<feature type="transmembrane region" description="Helical" evidence="6">
    <location>
        <begin position="67"/>
        <end position="85"/>
    </location>
</feature>
<reference evidence="7 8" key="1">
    <citation type="journal article" date="2018" name="Nat. Biotechnol.">
        <title>A standardized bacterial taxonomy based on genome phylogeny substantially revises the tree of life.</title>
        <authorList>
            <person name="Parks D.H."/>
            <person name="Chuvochina M."/>
            <person name="Waite D.W."/>
            <person name="Rinke C."/>
            <person name="Skarshewski A."/>
            <person name="Chaumeil P.A."/>
            <person name="Hugenholtz P."/>
        </authorList>
    </citation>
    <scope>NUCLEOTIDE SEQUENCE [LARGE SCALE GENOMIC DNA]</scope>
    <source>
        <strain evidence="7">UBA10045</strain>
    </source>
</reference>
<dbReference type="Proteomes" id="UP000262257">
    <property type="component" value="Unassembled WGS sequence"/>
</dbReference>
<feature type="transmembrane region" description="Helical" evidence="6">
    <location>
        <begin position="7"/>
        <end position="28"/>
    </location>
</feature>
<organism evidence="7 8">
    <name type="scientific">Acinetobacter radioresistens</name>
    <dbReference type="NCBI Taxonomy" id="40216"/>
    <lineage>
        <taxon>Bacteria</taxon>
        <taxon>Pseudomonadati</taxon>
        <taxon>Pseudomonadota</taxon>
        <taxon>Gammaproteobacteria</taxon>
        <taxon>Moraxellales</taxon>
        <taxon>Moraxellaceae</taxon>
        <taxon>Acinetobacter</taxon>
    </lineage>
</organism>